<feature type="domain" description="Outer membrane protein beta-barrel" evidence="7">
    <location>
        <begin position="30"/>
        <end position="238"/>
    </location>
</feature>
<evidence type="ECO:0000256" key="2">
    <source>
        <dbReference type="ARBA" id="ARBA00022729"/>
    </source>
</evidence>
<comment type="caution">
    <text evidence="8">The sequence shown here is derived from an EMBL/GenBank/DDBJ whole genome shotgun (WGS) entry which is preliminary data.</text>
</comment>
<protein>
    <submittedName>
        <fullName evidence="8">Porin family protein</fullName>
    </submittedName>
</protein>
<reference evidence="8 9" key="1">
    <citation type="submission" date="2022-07" db="EMBL/GenBank/DDBJ databases">
        <authorList>
            <person name="Li W.-J."/>
            <person name="Deng Q.-Q."/>
        </authorList>
    </citation>
    <scope>NUCLEOTIDE SEQUENCE [LARGE SCALE GENOMIC DNA]</scope>
    <source>
        <strain evidence="8 9">SYSU M60028</strain>
    </source>
</reference>
<dbReference type="Gene3D" id="2.40.160.20">
    <property type="match status" value="1"/>
</dbReference>
<keyword evidence="3" id="KW-0472">Membrane</keyword>
<comment type="similarity">
    <text evidence="5">Belongs to the Omp25/RopB family.</text>
</comment>
<dbReference type="RefSeq" id="WP_254744437.1">
    <property type="nucleotide sequence ID" value="NZ_JANCLU010000017.1"/>
</dbReference>
<dbReference type="NCBIfam" id="TIGR01414">
    <property type="entry name" value="autotrans_barl"/>
    <property type="match status" value="1"/>
</dbReference>
<dbReference type="InterPro" id="IPR006315">
    <property type="entry name" value="OM_autotransptr_brl_dom"/>
</dbReference>
<evidence type="ECO:0000313" key="8">
    <source>
        <dbReference type="EMBL" id="MCP8940102.1"/>
    </source>
</evidence>
<dbReference type="InterPro" id="IPR011250">
    <property type="entry name" value="OMP/PagP_B-barrel"/>
</dbReference>
<proteinExistence type="inferred from homology"/>
<comment type="subcellular location">
    <subcellularLocation>
        <location evidence="1">Cell outer membrane</location>
    </subcellularLocation>
</comment>
<dbReference type="PANTHER" id="PTHR34001:SF3">
    <property type="entry name" value="BLL7405 PROTEIN"/>
    <property type="match status" value="1"/>
</dbReference>
<sequence length="238" mass="25512">MRRILLASAMSLAALPAFAADLPARTAPIAPAPVMAPMYNWTGFYVGANAGYAWGSGDLTFINFPTTELGSGMSLDNDGFTAGVQVGYNYQINQFVLGVEADANWVEGSDKRTVLGPTLTAYGTSKVEWLSTIRARLGFAVNNFLIYGTGGFAFGQGKATLTIADAEGTQWSGSQSGTRTGWTLGAGVEYAFTRNWTARVEYLYYDLGDKTFYAPQSTAAVKADFNGNIIRAGVNYKF</sequence>
<evidence type="ECO:0000313" key="9">
    <source>
        <dbReference type="Proteomes" id="UP001205890"/>
    </source>
</evidence>
<dbReference type="PANTHER" id="PTHR34001">
    <property type="entry name" value="BLL7405 PROTEIN"/>
    <property type="match status" value="1"/>
</dbReference>
<evidence type="ECO:0000256" key="3">
    <source>
        <dbReference type="ARBA" id="ARBA00023136"/>
    </source>
</evidence>
<keyword evidence="9" id="KW-1185">Reference proteome</keyword>
<dbReference type="InterPro" id="IPR051692">
    <property type="entry name" value="OMP-like"/>
</dbReference>
<dbReference type="Pfam" id="PF13505">
    <property type="entry name" value="OMP_b-brl"/>
    <property type="match status" value="1"/>
</dbReference>
<dbReference type="Proteomes" id="UP001205890">
    <property type="component" value="Unassembled WGS sequence"/>
</dbReference>
<accession>A0ABT1LF31</accession>
<evidence type="ECO:0000256" key="1">
    <source>
        <dbReference type="ARBA" id="ARBA00004442"/>
    </source>
</evidence>
<name>A0ABT1LF31_9HYPH</name>
<gene>
    <name evidence="8" type="ORF">NK718_16365</name>
</gene>
<dbReference type="InterPro" id="IPR027385">
    <property type="entry name" value="Beta-barrel_OMP"/>
</dbReference>
<dbReference type="EMBL" id="JANCLU010000017">
    <property type="protein sequence ID" value="MCP8940102.1"/>
    <property type="molecule type" value="Genomic_DNA"/>
</dbReference>
<organism evidence="8 9">
    <name type="scientific">Alsobacter ponti</name>
    <dbReference type="NCBI Taxonomy" id="2962936"/>
    <lineage>
        <taxon>Bacteria</taxon>
        <taxon>Pseudomonadati</taxon>
        <taxon>Pseudomonadota</taxon>
        <taxon>Alphaproteobacteria</taxon>
        <taxon>Hyphomicrobiales</taxon>
        <taxon>Alsobacteraceae</taxon>
        <taxon>Alsobacter</taxon>
    </lineage>
</organism>
<keyword evidence="4" id="KW-0998">Cell outer membrane</keyword>
<keyword evidence="2 6" id="KW-0732">Signal</keyword>
<evidence type="ECO:0000256" key="6">
    <source>
        <dbReference type="SAM" id="SignalP"/>
    </source>
</evidence>
<evidence type="ECO:0000256" key="4">
    <source>
        <dbReference type="ARBA" id="ARBA00023237"/>
    </source>
</evidence>
<dbReference type="SUPFAM" id="SSF56925">
    <property type="entry name" value="OMPA-like"/>
    <property type="match status" value="1"/>
</dbReference>
<feature type="signal peptide" evidence="6">
    <location>
        <begin position="1"/>
        <end position="19"/>
    </location>
</feature>
<feature type="chain" id="PRO_5046624566" evidence="6">
    <location>
        <begin position="20"/>
        <end position="238"/>
    </location>
</feature>
<evidence type="ECO:0000256" key="5">
    <source>
        <dbReference type="ARBA" id="ARBA00038306"/>
    </source>
</evidence>
<evidence type="ECO:0000259" key="7">
    <source>
        <dbReference type="Pfam" id="PF13505"/>
    </source>
</evidence>